<proteinExistence type="predicted"/>
<protein>
    <recommendedName>
        <fullName evidence="3">DUF3024 family protein</fullName>
    </recommendedName>
</protein>
<organism evidence="1 2">
    <name type="scientific">Terracoccus luteus</name>
    <dbReference type="NCBI Taxonomy" id="53356"/>
    <lineage>
        <taxon>Bacteria</taxon>
        <taxon>Bacillati</taxon>
        <taxon>Actinomycetota</taxon>
        <taxon>Actinomycetes</taxon>
        <taxon>Micrococcales</taxon>
        <taxon>Intrasporangiaceae</taxon>
        <taxon>Terracoccus</taxon>
    </lineage>
</organism>
<dbReference type="RefSeq" id="WP_253354168.1">
    <property type="nucleotide sequence ID" value="NZ_JACHVT010000002.1"/>
</dbReference>
<accession>A0A839PNR0</accession>
<reference evidence="1 2" key="1">
    <citation type="submission" date="2020-08" db="EMBL/GenBank/DDBJ databases">
        <title>Genomic Encyclopedia of Type Strains, Phase IV (KMG-V): Genome sequencing to study the core and pangenomes of soil and plant-associated prokaryotes.</title>
        <authorList>
            <person name="Whitman W."/>
        </authorList>
    </citation>
    <scope>NUCLEOTIDE SEQUENCE [LARGE SCALE GENOMIC DNA]</scope>
    <source>
        <strain evidence="1 2">B3ACCR2</strain>
    </source>
</reference>
<dbReference type="Proteomes" id="UP000590811">
    <property type="component" value="Unassembled WGS sequence"/>
</dbReference>
<gene>
    <name evidence="1" type="ORF">FHW14_001067</name>
</gene>
<dbReference type="Pfam" id="PF11225">
    <property type="entry name" value="DUF3024"/>
    <property type="match status" value="1"/>
</dbReference>
<evidence type="ECO:0000313" key="2">
    <source>
        <dbReference type="Proteomes" id="UP000590811"/>
    </source>
</evidence>
<sequence length="110" mass="13231">MALPETDVHRIRRWARERVPEHLWNEVTVEVDVSDRHVDIVEVRPPWDGVGEHTRFPIARLRYTKSTGHWAIYWRDRNLKFHEYEHKRPTTNVQALLDHIETSGDPIFWG</sequence>
<dbReference type="InterPro" id="IPR021388">
    <property type="entry name" value="DUF3024"/>
</dbReference>
<dbReference type="AlphaFoldDB" id="A0A839PNR0"/>
<evidence type="ECO:0008006" key="3">
    <source>
        <dbReference type="Google" id="ProtNLM"/>
    </source>
</evidence>
<evidence type="ECO:0000313" key="1">
    <source>
        <dbReference type="EMBL" id="MBB2985918.1"/>
    </source>
</evidence>
<dbReference type="EMBL" id="JACHVT010000002">
    <property type="protein sequence ID" value="MBB2985918.1"/>
    <property type="molecule type" value="Genomic_DNA"/>
</dbReference>
<name>A0A839PNR0_9MICO</name>
<comment type="caution">
    <text evidence="1">The sequence shown here is derived from an EMBL/GenBank/DDBJ whole genome shotgun (WGS) entry which is preliminary data.</text>
</comment>